<proteinExistence type="predicted"/>
<evidence type="ECO:0000313" key="3">
    <source>
        <dbReference type="Proteomes" id="UP000216147"/>
    </source>
</evidence>
<dbReference type="AlphaFoldDB" id="A0A258HK51"/>
<evidence type="ECO:0000256" key="1">
    <source>
        <dbReference type="SAM" id="Phobius"/>
    </source>
</evidence>
<feature type="transmembrane region" description="Helical" evidence="1">
    <location>
        <begin position="12"/>
        <end position="33"/>
    </location>
</feature>
<evidence type="ECO:0000313" key="2">
    <source>
        <dbReference type="EMBL" id="OYX57405.1"/>
    </source>
</evidence>
<feature type="transmembrane region" description="Helical" evidence="1">
    <location>
        <begin position="60"/>
        <end position="85"/>
    </location>
</feature>
<keyword evidence="1" id="KW-0472">Membrane</keyword>
<dbReference type="Proteomes" id="UP000216147">
    <property type="component" value="Unassembled WGS sequence"/>
</dbReference>
<gene>
    <name evidence="2" type="ORF">B7Y86_06795</name>
</gene>
<keyword evidence="1" id="KW-1133">Transmembrane helix</keyword>
<reference evidence="2 3" key="1">
    <citation type="submission" date="2017-03" db="EMBL/GenBank/DDBJ databases">
        <title>Lifting the veil on microbial sulfur biogeochemistry in mining wastewaters.</title>
        <authorList>
            <person name="Kantor R.S."/>
            <person name="Colenbrander Nelson T."/>
            <person name="Marshall S."/>
            <person name="Bennett D."/>
            <person name="Apte S."/>
            <person name="Camacho D."/>
            <person name="Thomas B.C."/>
            <person name="Warren L.A."/>
            <person name="Banfield J.F."/>
        </authorList>
    </citation>
    <scope>NUCLEOTIDE SEQUENCE [LARGE SCALE GENOMIC DNA]</scope>
    <source>
        <strain evidence="2">32-68-21</strain>
    </source>
</reference>
<protein>
    <submittedName>
        <fullName evidence="2">Uncharacterized protein</fullName>
    </submittedName>
</protein>
<keyword evidence="1" id="KW-0812">Transmembrane</keyword>
<sequence length="90" mass="9703">MVRFDVARTGLVFGAFLGGLHALWAGIVASGWGQWLLDLIFRLHFIDPPYQVAAFEPGTAALLVSLTFMMGGLSGLAFALVWNALARPRA</sequence>
<dbReference type="EMBL" id="NCEQ01000006">
    <property type="protein sequence ID" value="OYX57405.1"/>
    <property type="molecule type" value="Genomic_DNA"/>
</dbReference>
<comment type="caution">
    <text evidence="2">The sequence shown here is derived from an EMBL/GenBank/DDBJ whole genome shotgun (WGS) entry which is preliminary data.</text>
</comment>
<name>A0A258HK51_9CAUL</name>
<organism evidence="2 3">
    <name type="scientific">Brevundimonas subvibrioides</name>
    <dbReference type="NCBI Taxonomy" id="74313"/>
    <lineage>
        <taxon>Bacteria</taxon>
        <taxon>Pseudomonadati</taxon>
        <taxon>Pseudomonadota</taxon>
        <taxon>Alphaproteobacteria</taxon>
        <taxon>Caulobacterales</taxon>
        <taxon>Caulobacteraceae</taxon>
        <taxon>Brevundimonas</taxon>
    </lineage>
</organism>
<accession>A0A258HK51</accession>